<dbReference type="VEuPathDB" id="FungiDB:TREMEDRAFT_39110"/>
<dbReference type="InterPro" id="IPR017871">
    <property type="entry name" value="ABC_transporter-like_CS"/>
</dbReference>
<feature type="transmembrane region" description="Helical" evidence="9">
    <location>
        <begin position="1379"/>
        <end position="1399"/>
    </location>
</feature>
<dbReference type="InterPro" id="IPR003593">
    <property type="entry name" value="AAA+_ATPase"/>
</dbReference>
<feature type="compositionally biased region" description="Low complexity" evidence="8">
    <location>
        <begin position="26"/>
        <end position="73"/>
    </location>
</feature>
<dbReference type="GO" id="GO:0005524">
    <property type="term" value="F:ATP binding"/>
    <property type="evidence" value="ECO:0007669"/>
    <property type="project" value="UniProtKB-KW"/>
</dbReference>
<evidence type="ECO:0000256" key="2">
    <source>
        <dbReference type="ARBA" id="ARBA00022448"/>
    </source>
</evidence>
<feature type="transmembrane region" description="Helical" evidence="9">
    <location>
        <begin position="1270"/>
        <end position="1290"/>
    </location>
</feature>
<dbReference type="Proteomes" id="UP000289152">
    <property type="component" value="Unassembled WGS sequence"/>
</dbReference>
<evidence type="ECO:0008006" key="14">
    <source>
        <dbReference type="Google" id="ProtNLM"/>
    </source>
</evidence>
<sequence length="1640" mass="179657">MNIQASSSHSSSVPSSSERHVSPLDSDSLPTPTLSRPPSTHSPTTAPRYTPPTTVRSTTPTTTSQIGTNTPSTPQKQTTSHSRSASRPSTLHKAIHTTIPDTPPTQHSPYITPPHYPRGDEALELTPLSRRPRPQALIDSPFDDRYSITEEQVDVMLEDPFEYSHGRYGSGGVSGKQKTMPGYKFANLSPPLQDEKEELIGYTADLHEVIPRPISEARRSLYPPSPRPVIKASILEQHPDMIPPDTPSGASKSSPSTPVRATFVTLFSLTDHRDWIINFFPGLIIACAAGLVPPYMSLVVGEAFAVFEAYPLDLSGTSAQRAALLHGVSNTSIKLTVAGIVGVITNYLRTVIWVRHGETHVGRLRRAVYDGVQRKGMEWFDLGMGTNETAETAANGETIGAGGMMSKFTKETDDVRIATSQAMGLVWTNLAVFVLCFILAMIKSPVLTLVTLSTIPLLVLVQIIVQTVVGPVLAGERRATAEASTNIERATNAIATVKAHNAQGHESARFNKIADRANTSMVRLAVVWGFMFSATGFLSLSTFVVGFWYGAKLVQEHKVSNGDVMTVFWACLIGAGYLQNVVPQLTYITRGKNSMASLLTVIQDSPSRPTSTLSSPTSPTFPIQRGSMHKKIRQTSLRRIRPPRCRGEFNFRHVSFAYPSRPDNPVLRDVTLFVPPGETTFIVGGSGSGKSTIAQLLLRLYQPSGGEITLDDQDFRYLDEGFTKENIAAVQQGCILFDLSIHDNVAMGVAGSGPDPKTSVVRRPQDVSRQEVVEACKMAMIHDFIASLPEGYETNLGTGGSQLSGGQKQRLAIARAKIRDPTILILDEATSALDATSRVLVFDSLQRWRKNRTTVVITHDLSQIRPDDFVYVMQDGIVAEQGFRVDLSRKTPLHGQPLGIFASMAAEQASDPVPEKFEEYVDGSMIEEVLEDDDEIPVRDQRFSRPRTPSFGPGLRPGSAMYLGILDDYSKGLRSSSIDPTKRDSRHLSVRPLSSAQKRLSWSPQELDIRGSRHSLSRAGSRSSVISTRVSRQLFPSDPSTIHRLSNSDGFLQPPIQIEKARVSLVPYDFKSRTLSQNLEDELKSSSFEVITHPSEEISNIKPKSIPSIFIVLYRYYFTIPRKPLLLLGLLSAIAHGVTTPLWASYLSKLMQFAGVGDSSFALTKYALIVLGLAAAQAIAIFFEEYCLYAVSGHWATELRKTAYDGVLQQDKAWFDRSENSPAVLVQSIMKDTDDIKGLVSSVMGRFLVAVVMISVGVIWALVVQWRLTLIGVALAPVFVAVIVGNESLIRNAEVRSKARREAVAKVFYESIANIRGIRSMTLEGVFREKFEIDSATARRGGRHDAWLVAIGTGATGGMILFCQALLNWAGAKLMLNGHFNYVIMLQVYNLVLFSLTFGSQMLDFIPTMSKAKVAASDFHRFLKLSTTVSESSGTLRYPISGNVTFSHVSFSYPTRPDVLVLQDLTFSLSPGECIAIVGPSGCGKSTIASLLQRLYEPTSGGIKMDRFDLSQADVKWLRNHIAVVSQSANLFDATISENIAYGSDVPLGEIHRAAQAANIHDFIQSLPDGYDTHLGENASLISGGQAQRLQIARALVRRSNVLILDECTSALDVENQRAILDTIVRIKDAASMILTYPER</sequence>
<keyword evidence="6 9" id="KW-1133">Transmembrane helix</keyword>
<feature type="region of interest" description="Disordered" evidence="8">
    <location>
        <begin position="974"/>
        <end position="995"/>
    </location>
</feature>
<dbReference type="Gene3D" id="3.40.50.300">
    <property type="entry name" value="P-loop containing nucleotide triphosphate hydrolases"/>
    <property type="match status" value="3"/>
</dbReference>
<dbReference type="GO" id="GO:0016887">
    <property type="term" value="F:ATP hydrolysis activity"/>
    <property type="evidence" value="ECO:0007669"/>
    <property type="project" value="InterPro"/>
</dbReference>
<dbReference type="FunCoup" id="A0A4V1M314">
    <property type="interactions" value="26"/>
</dbReference>
<keyword evidence="13" id="KW-1185">Reference proteome</keyword>
<dbReference type="SMART" id="SM00382">
    <property type="entry name" value="AAA"/>
    <property type="match status" value="2"/>
</dbReference>
<dbReference type="PROSITE" id="PS50893">
    <property type="entry name" value="ABC_TRANSPORTER_2"/>
    <property type="match status" value="2"/>
</dbReference>
<feature type="transmembrane region" description="Helical" evidence="9">
    <location>
        <begin position="449"/>
        <end position="469"/>
    </location>
</feature>
<feature type="transmembrane region" description="Helical" evidence="9">
    <location>
        <begin position="1166"/>
        <end position="1191"/>
    </location>
</feature>
<dbReference type="GO" id="GO:0005743">
    <property type="term" value="C:mitochondrial inner membrane"/>
    <property type="evidence" value="ECO:0007669"/>
    <property type="project" value="TreeGrafter"/>
</dbReference>
<feature type="transmembrane region" description="Helical" evidence="9">
    <location>
        <begin position="422"/>
        <end position="442"/>
    </location>
</feature>
<dbReference type="CDD" id="cd18577">
    <property type="entry name" value="ABC_6TM_Pgp_ABCB1_D1_like"/>
    <property type="match status" value="1"/>
</dbReference>
<dbReference type="InParanoid" id="A0A4V1M314"/>
<dbReference type="Pfam" id="PF00664">
    <property type="entry name" value="ABC_membrane"/>
    <property type="match status" value="2"/>
</dbReference>
<keyword evidence="4" id="KW-0547">Nucleotide-binding</keyword>
<name>A0A4V1M314_TREME</name>
<evidence type="ECO:0000256" key="7">
    <source>
        <dbReference type="ARBA" id="ARBA00023136"/>
    </source>
</evidence>
<feature type="transmembrane region" description="Helical" evidence="9">
    <location>
        <begin position="1247"/>
        <end position="1264"/>
    </location>
</feature>
<feature type="compositionally biased region" description="Polar residues" evidence="8">
    <location>
        <begin position="74"/>
        <end position="89"/>
    </location>
</feature>
<feature type="compositionally biased region" description="Low complexity" evidence="8">
    <location>
        <begin position="1"/>
        <end position="16"/>
    </location>
</feature>
<dbReference type="FunFam" id="3.40.50.300:FF:001471">
    <property type="entry name" value="P-loop containing nucleoside triphosphate hydrolase protein"/>
    <property type="match status" value="1"/>
</dbReference>
<dbReference type="STRING" id="5217.A0A4V1M314"/>
<dbReference type="InterPro" id="IPR039421">
    <property type="entry name" value="Type_1_exporter"/>
</dbReference>
<gene>
    <name evidence="12" type="ORF">M231_07451</name>
</gene>
<dbReference type="InterPro" id="IPR011527">
    <property type="entry name" value="ABC1_TM_dom"/>
</dbReference>
<organism evidence="12 13">
    <name type="scientific">Tremella mesenterica</name>
    <name type="common">Jelly fungus</name>
    <dbReference type="NCBI Taxonomy" id="5217"/>
    <lineage>
        <taxon>Eukaryota</taxon>
        <taxon>Fungi</taxon>
        <taxon>Dikarya</taxon>
        <taxon>Basidiomycota</taxon>
        <taxon>Agaricomycotina</taxon>
        <taxon>Tremellomycetes</taxon>
        <taxon>Tremellales</taxon>
        <taxon>Tremellaceae</taxon>
        <taxon>Tremella</taxon>
    </lineage>
</organism>
<dbReference type="SUPFAM" id="SSF52540">
    <property type="entry name" value="P-loop containing nucleoside triphosphate hydrolases"/>
    <property type="match status" value="2"/>
</dbReference>
<dbReference type="SUPFAM" id="SSF90123">
    <property type="entry name" value="ABC transporter transmembrane region"/>
    <property type="match status" value="2"/>
</dbReference>
<comment type="subcellular location">
    <subcellularLocation>
        <location evidence="1">Membrane</location>
        <topology evidence="1">Multi-pass membrane protein</topology>
    </subcellularLocation>
</comment>
<feature type="domain" description="ABC transmembrane type-1" evidence="11">
    <location>
        <begin position="282"/>
        <end position="590"/>
    </location>
</feature>
<evidence type="ECO:0000256" key="3">
    <source>
        <dbReference type="ARBA" id="ARBA00022692"/>
    </source>
</evidence>
<keyword evidence="7 9" id="KW-0472">Membrane</keyword>
<evidence type="ECO:0000256" key="4">
    <source>
        <dbReference type="ARBA" id="ARBA00022741"/>
    </source>
</evidence>
<evidence type="ECO:0000256" key="6">
    <source>
        <dbReference type="ARBA" id="ARBA00022989"/>
    </source>
</evidence>
<feature type="transmembrane region" description="Helical" evidence="9">
    <location>
        <begin position="525"/>
        <end position="549"/>
    </location>
</feature>
<keyword evidence="3 9" id="KW-0812">Transmembrane</keyword>
<proteinExistence type="predicted"/>
<evidence type="ECO:0000256" key="8">
    <source>
        <dbReference type="SAM" id="MobiDB-lite"/>
    </source>
</evidence>
<dbReference type="GO" id="GO:0015421">
    <property type="term" value="F:ABC-type oligopeptide transporter activity"/>
    <property type="evidence" value="ECO:0007669"/>
    <property type="project" value="TreeGrafter"/>
</dbReference>
<dbReference type="EMBL" id="SDIL01000146">
    <property type="protein sequence ID" value="RXK35280.1"/>
    <property type="molecule type" value="Genomic_DNA"/>
</dbReference>
<feature type="domain" description="ABC transporter" evidence="10">
    <location>
        <begin position="649"/>
        <end position="900"/>
    </location>
</feature>
<dbReference type="InterPro" id="IPR036640">
    <property type="entry name" value="ABC1_TM_sf"/>
</dbReference>
<dbReference type="PROSITE" id="PS00211">
    <property type="entry name" value="ABC_TRANSPORTER_1"/>
    <property type="match status" value="1"/>
</dbReference>
<feature type="region of interest" description="Disordered" evidence="8">
    <location>
        <begin position="237"/>
        <end position="257"/>
    </location>
</feature>
<dbReference type="InterPro" id="IPR027417">
    <property type="entry name" value="P-loop_NTPase"/>
</dbReference>
<dbReference type="OrthoDB" id="6500128at2759"/>
<evidence type="ECO:0000256" key="5">
    <source>
        <dbReference type="ARBA" id="ARBA00022840"/>
    </source>
</evidence>
<feature type="domain" description="ABC transmembrane type-1" evidence="11">
    <location>
        <begin position="1127"/>
        <end position="1411"/>
    </location>
</feature>
<feature type="domain" description="ABC transporter" evidence="10">
    <location>
        <begin position="1444"/>
        <end position="1640"/>
    </location>
</feature>
<feature type="transmembrane region" description="Helical" evidence="9">
    <location>
        <begin position="1346"/>
        <end position="1367"/>
    </location>
</feature>
<keyword evidence="2" id="KW-0813">Transport</keyword>
<dbReference type="InterPro" id="IPR003439">
    <property type="entry name" value="ABC_transporter-like_ATP-bd"/>
</dbReference>
<comment type="caution">
    <text evidence="12">The sequence shown here is derived from an EMBL/GenBank/DDBJ whole genome shotgun (WGS) entry which is preliminary data.</text>
</comment>
<dbReference type="FunFam" id="3.40.50.300:FF:000604">
    <property type="entry name" value="ABC transporter B family member 28"/>
    <property type="match status" value="1"/>
</dbReference>
<dbReference type="Pfam" id="PF00005">
    <property type="entry name" value="ABC_tran"/>
    <property type="match status" value="2"/>
</dbReference>
<evidence type="ECO:0000313" key="12">
    <source>
        <dbReference type="EMBL" id="RXK35280.1"/>
    </source>
</evidence>
<dbReference type="PANTHER" id="PTHR43394">
    <property type="entry name" value="ATP-DEPENDENT PERMEASE MDL1, MITOCHONDRIAL"/>
    <property type="match status" value="1"/>
</dbReference>
<reference evidence="12 13" key="1">
    <citation type="submission" date="2016-06" db="EMBL/GenBank/DDBJ databases">
        <title>Evolution of pathogenesis and genome organization in the Tremellales.</title>
        <authorList>
            <person name="Cuomo C."/>
            <person name="Litvintseva A."/>
            <person name="Heitman J."/>
            <person name="Chen Y."/>
            <person name="Sun S."/>
            <person name="Springer D."/>
            <person name="Dromer F."/>
            <person name="Young S."/>
            <person name="Zeng Q."/>
            <person name="Chapman S."/>
            <person name="Gujja S."/>
            <person name="Saif S."/>
            <person name="Birren B."/>
        </authorList>
    </citation>
    <scope>NUCLEOTIDE SEQUENCE [LARGE SCALE GENOMIC DNA]</scope>
    <source>
        <strain evidence="12 13">ATCC 28783</strain>
    </source>
</reference>
<accession>A0A4V1M314</accession>
<evidence type="ECO:0000259" key="11">
    <source>
        <dbReference type="PROSITE" id="PS50929"/>
    </source>
</evidence>
<keyword evidence="5" id="KW-0067">ATP-binding</keyword>
<dbReference type="PROSITE" id="PS50929">
    <property type="entry name" value="ABC_TM1F"/>
    <property type="match status" value="2"/>
</dbReference>
<evidence type="ECO:0000256" key="9">
    <source>
        <dbReference type="SAM" id="Phobius"/>
    </source>
</evidence>
<protein>
    <recommendedName>
        <fullName evidence="14">ATP-binding cassette, subfamily B (MDR/TAP), member 1</fullName>
    </recommendedName>
</protein>
<dbReference type="Gene3D" id="1.20.1560.10">
    <property type="entry name" value="ABC transporter type 1, transmembrane domain"/>
    <property type="match status" value="4"/>
</dbReference>
<feature type="transmembrane region" description="Helical" evidence="9">
    <location>
        <begin position="1125"/>
        <end position="1146"/>
    </location>
</feature>
<dbReference type="GO" id="GO:0090374">
    <property type="term" value="P:oligopeptide export from mitochondrion"/>
    <property type="evidence" value="ECO:0007669"/>
    <property type="project" value="TreeGrafter"/>
</dbReference>
<evidence type="ECO:0000256" key="1">
    <source>
        <dbReference type="ARBA" id="ARBA00004141"/>
    </source>
</evidence>
<dbReference type="PANTHER" id="PTHR43394:SF15">
    <property type="entry name" value="ALPHA-FACTOR-TRANSPORTING ATPASE"/>
    <property type="match status" value="1"/>
</dbReference>
<evidence type="ECO:0000313" key="13">
    <source>
        <dbReference type="Proteomes" id="UP000289152"/>
    </source>
</evidence>
<dbReference type="CDD" id="cd18578">
    <property type="entry name" value="ABC_6TM_Pgp_ABCB1_D2_like"/>
    <property type="match status" value="1"/>
</dbReference>
<evidence type="ECO:0000259" key="10">
    <source>
        <dbReference type="PROSITE" id="PS50893"/>
    </source>
</evidence>
<feature type="region of interest" description="Disordered" evidence="8">
    <location>
        <begin position="1"/>
        <end position="140"/>
    </location>
</feature>
<feature type="compositionally biased region" description="Polar residues" evidence="8">
    <location>
        <begin position="248"/>
        <end position="257"/>
    </location>
</feature>